<feature type="domain" description="CobW C-terminal" evidence="7">
    <location>
        <begin position="257"/>
        <end position="352"/>
    </location>
</feature>
<dbReference type="GO" id="GO:0005737">
    <property type="term" value="C:cytoplasm"/>
    <property type="evidence" value="ECO:0007669"/>
    <property type="project" value="TreeGrafter"/>
</dbReference>
<evidence type="ECO:0000256" key="3">
    <source>
        <dbReference type="ARBA" id="ARBA00023186"/>
    </source>
</evidence>
<name>A0AA40S3L9_9HYPH</name>
<dbReference type="SUPFAM" id="SSF90002">
    <property type="entry name" value="Hypothetical protein YjiA, C-terminal domain"/>
    <property type="match status" value="1"/>
</dbReference>
<dbReference type="InterPro" id="IPR003495">
    <property type="entry name" value="CobW/HypB/UreG_nucleotide-bd"/>
</dbReference>
<dbReference type="AlphaFoldDB" id="A0AA40S3L9"/>
<dbReference type="Gene3D" id="3.30.1220.10">
    <property type="entry name" value="CobW-like, C-terminal domain"/>
    <property type="match status" value="1"/>
</dbReference>
<keyword evidence="3" id="KW-0143">Chaperone</keyword>
<dbReference type="Gene3D" id="3.40.50.300">
    <property type="entry name" value="P-loop containing nucleotide triphosphate hydrolases"/>
    <property type="match status" value="1"/>
</dbReference>
<evidence type="ECO:0000256" key="1">
    <source>
        <dbReference type="ARBA" id="ARBA00022741"/>
    </source>
</evidence>
<evidence type="ECO:0000313" key="8">
    <source>
        <dbReference type="EMBL" id="MBA8913961.1"/>
    </source>
</evidence>
<protein>
    <submittedName>
        <fullName evidence="8">G3E family GTPase</fullName>
    </submittedName>
</protein>
<dbReference type="CDD" id="cd03112">
    <property type="entry name" value="CobW-like"/>
    <property type="match status" value="1"/>
</dbReference>
<dbReference type="InterPro" id="IPR011629">
    <property type="entry name" value="CobW-like_C"/>
</dbReference>
<dbReference type="RefSeq" id="WP_182555463.1">
    <property type="nucleotide sequence ID" value="NZ_BPRF01000029.1"/>
</dbReference>
<evidence type="ECO:0000256" key="6">
    <source>
        <dbReference type="ARBA" id="ARBA00049117"/>
    </source>
</evidence>
<keyword evidence="1" id="KW-0547">Nucleotide-binding</keyword>
<dbReference type="InterPro" id="IPR027417">
    <property type="entry name" value="P-loop_NTPase"/>
</dbReference>
<accession>A0AA40S3L9</accession>
<reference evidence="8 9" key="1">
    <citation type="submission" date="2020-08" db="EMBL/GenBank/DDBJ databases">
        <title>Genomic Encyclopedia of Type Strains, Phase IV (KMG-IV): sequencing the most valuable type-strain genomes for metagenomic binning, comparative biology and taxonomic classification.</title>
        <authorList>
            <person name="Goeker M."/>
        </authorList>
    </citation>
    <scope>NUCLEOTIDE SEQUENCE [LARGE SCALE GENOMIC DNA]</scope>
    <source>
        <strain evidence="8 9">DSM 11490</strain>
    </source>
</reference>
<evidence type="ECO:0000256" key="4">
    <source>
        <dbReference type="ARBA" id="ARBA00034320"/>
    </source>
</evidence>
<evidence type="ECO:0000313" key="9">
    <source>
        <dbReference type="Proteomes" id="UP000543554"/>
    </source>
</evidence>
<proteinExistence type="inferred from homology"/>
<evidence type="ECO:0000256" key="5">
    <source>
        <dbReference type="ARBA" id="ARBA00045658"/>
    </source>
</evidence>
<comment type="function">
    <text evidence="5">Zinc chaperone that directly transfers zinc cofactor to target proteins, thereby activating them. Zinc is transferred from the CXCC motif in the GTPase domain to the zinc binding site in target proteins in a process requiring GTP hydrolysis.</text>
</comment>
<dbReference type="PANTHER" id="PTHR13748:SF62">
    <property type="entry name" value="COBW DOMAIN-CONTAINING PROTEIN"/>
    <property type="match status" value="1"/>
</dbReference>
<dbReference type="Pfam" id="PF02492">
    <property type="entry name" value="cobW"/>
    <property type="match status" value="1"/>
</dbReference>
<dbReference type="EMBL" id="JACJIB010000005">
    <property type="protein sequence ID" value="MBA8913961.1"/>
    <property type="molecule type" value="Genomic_DNA"/>
</dbReference>
<comment type="catalytic activity">
    <reaction evidence="6">
        <text>GTP + H2O = GDP + phosphate + H(+)</text>
        <dbReference type="Rhea" id="RHEA:19669"/>
        <dbReference type="ChEBI" id="CHEBI:15377"/>
        <dbReference type="ChEBI" id="CHEBI:15378"/>
        <dbReference type="ChEBI" id="CHEBI:37565"/>
        <dbReference type="ChEBI" id="CHEBI:43474"/>
        <dbReference type="ChEBI" id="CHEBI:58189"/>
    </reaction>
    <physiologicalReaction direction="left-to-right" evidence="6">
        <dbReference type="Rhea" id="RHEA:19670"/>
    </physiologicalReaction>
</comment>
<dbReference type="Proteomes" id="UP000543554">
    <property type="component" value="Unassembled WGS sequence"/>
</dbReference>
<dbReference type="GO" id="GO:0000166">
    <property type="term" value="F:nucleotide binding"/>
    <property type="evidence" value="ECO:0007669"/>
    <property type="project" value="UniProtKB-KW"/>
</dbReference>
<dbReference type="InterPro" id="IPR036627">
    <property type="entry name" value="CobW-likC_sf"/>
</dbReference>
<comment type="caution">
    <text evidence="8">The sequence shown here is derived from an EMBL/GenBank/DDBJ whole genome shotgun (WGS) entry which is preliminary data.</text>
</comment>
<dbReference type="SUPFAM" id="SSF52540">
    <property type="entry name" value="P-loop containing nucleoside triphosphate hydrolases"/>
    <property type="match status" value="1"/>
</dbReference>
<keyword evidence="9" id="KW-1185">Reference proteome</keyword>
<dbReference type="GO" id="GO:0016787">
    <property type="term" value="F:hydrolase activity"/>
    <property type="evidence" value="ECO:0007669"/>
    <property type="project" value="UniProtKB-KW"/>
</dbReference>
<dbReference type="InterPro" id="IPR051316">
    <property type="entry name" value="Zinc-reg_GTPase_activator"/>
</dbReference>
<dbReference type="Pfam" id="PF07683">
    <property type="entry name" value="CobW_C"/>
    <property type="match status" value="1"/>
</dbReference>
<evidence type="ECO:0000256" key="2">
    <source>
        <dbReference type="ARBA" id="ARBA00022801"/>
    </source>
</evidence>
<dbReference type="PANTHER" id="PTHR13748">
    <property type="entry name" value="COBW-RELATED"/>
    <property type="match status" value="1"/>
</dbReference>
<keyword evidence="2" id="KW-0378">Hydrolase</keyword>
<comment type="similarity">
    <text evidence="4">Belongs to the SIMIBI class G3E GTPase family. ZNG1 subfamily.</text>
</comment>
<sequence length="375" mass="40475">MSHSERPGRPEPIPLTVLTGFLGAGKTTLLNRLLGDPALADTVVIVNEFGEVGLDHLLIETVDEGMILLGAGCLCCTVRGDLISTLEDLLRRRDNGRINPFRRVVIETTGLADPAPILHALIYHPYLAIRFQLQGVVTVVDAVNGGGTLDAHPEALRQAAVADHLVVTKADLPGAEADALTRRLTALNPGARIHGPDVPAERLLGGLFGLDGRGASKGEDVRAWLGAEAHEHDHHAHDHGHHHGHHHHDVNRHDAAIRAFHLTSDEPVPRPAFEMFLDLLRSAHGPKLLRLKGLVALADDPAHPVVVHGVQHVVHAPVTLPAWPDADHRSRLVLIVRDLDPAFVRRIWDAFLGKPAPDTPDRTALTENPLAIPGG</sequence>
<gene>
    <name evidence="8" type="ORF">HNR51_003052</name>
</gene>
<organism evidence="8 9">
    <name type="scientific">Methylorubrum thiocyanatum</name>
    <dbReference type="NCBI Taxonomy" id="47958"/>
    <lineage>
        <taxon>Bacteria</taxon>
        <taxon>Pseudomonadati</taxon>
        <taxon>Pseudomonadota</taxon>
        <taxon>Alphaproteobacteria</taxon>
        <taxon>Hyphomicrobiales</taxon>
        <taxon>Methylobacteriaceae</taxon>
        <taxon>Methylorubrum</taxon>
    </lineage>
</organism>
<dbReference type="SMART" id="SM00833">
    <property type="entry name" value="CobW_C"/>
    <property type="match status" value="1"/>
</dbReference>
<evidence type="ECO:0000259" key="7">
    <source>
        <dbReference type="SMART" id="SM00833"/>
    </source>
</evidence>